<gene>
    <name evidence="3" type="ORF">CDEB00056_LOCUS1134</name>
</gene>
<dbReference type="InterPro" id="IPR036404">
    <property type="entry name" value="Jacalin-like_lectin_dom_sf"/>
</dbReference>
<reference evidence="3" key="1">
    <citation type="submission" date="2021-01" db="EMBL/GenBank/DDBJ databases">
        <authorList>
            <person name="Corre E."/>
            <person name="Pelletier E."/>
            <person name="Niang G."/>
            <person name="Scheremetjew M."/>
            <person name="Finn R."/>
            <person name="Kale V."/>
            <person name="Holt S."/>
            <person name="Cochrane G."/>
            <person name="Meng A."/>
            <person name="Brown T."/>
            <person name="Cohen L."/>
        </authorList>
    </citation>
    <scope>NUCLEOTIDE SEQUENCE</scope>
    <source>
        <strain evidence="3">MM31A-1</strain>
    </source>
</reference>
<organism evidence="3">
    <name type="scientific">Chaetoceros debilis</name>
    <dbReference type="NCBI Taxonomy" id="122233"/>
    <lineage>
        <taxon>Eukaryota</taxon>
        <taxon>Sar</taxon>
        <taxon>Stramenopiles</taxon>
        <taxon>Ochrophyta</taxon>
        <taxon>Bacillariophyta</taxon>
        <taxon>Coscinodiscophyceae</taxon>
        <taxon>Chaetocerotophycidae</taxon>
        <taxon>Chaetocerotales</taxon>
        <taxon>Chaetocerotaceae</taxon>
        <taxon>Chaetoceros</taxon>
    </lineage>
</organism>
<protein>
    <recommendedName>
        <fullName evidence="2">Jacalin-type lectin domain-containing protein</fullName>
    </recommendedName>
</protein>
<evidence type="ECO:0000259" key="2">
    <source>
        <dbReference type="PROSITE" id="PS51752"/>
    </source>
</evidence>
<name>A0A7S3V4L7_9STRA</name>
<dbReference type="Pfam" id="PF01419">
    <property type="entry name" value="Jacalin"/>
    <property type="match status" value="1"/>
</dbReference>
<dbReference type="AlphaFoldDB" id="A0A7S3V4L7"/>
<accession>A0A7S3V4L7</accession>
<feature type="region of interest" description="Disordered" evidence="1">
    <location>
        <begin position="117"/>
        <end position="148"/>
    </location>
</feature>
<feature type="compositionally biased region" description="Low complexity" evidence="1">
    <location>
        <begin position="121"/>
        <end position="135"/>
    </location>
</feature>
<evidence type="ECO:0000256" key="1">
    <source>
        <dbReference type="SAM" id="MobiDB-lite"/>
    </source>
</evidence>
<sequence length="472" mass="51935">MDSSSGTLIEPQERISDSALQQFTILKILDSHWNPNAQITMTAGELARCLIEHADLTAAAAIKRVIKQYPHASCSSDDTTWAVGKEPDHVNGQVALTSLDHATSLDQGVVPSTNKAVATLSPTTNPSTTSQQPSQMLPLASNSSQTNQIPSSIDNITLSASLLNDTISIPKVRTVPYPIHEWDILLNDKHAIKYSRGSELWAKAKSIERNEVMRRNLSEKRARVQEIFQNELFSVHSLKRMPIFWYKIIINSHHIGGRALGKITGRESNTYRTATDEEICKNVKSYRGTNRQNLTPQILNLPKSDNYEIVSNPSNILPVKSEGGSEGQRFTSITSNGVRKVNMSTYSHPDGSRVIMESIQLVFDNGTTTERYGGIPPTAGAGEQIESMTFCVNNQDAIVKAEVKSGWGTDAVRFTTEKGIVSPWYGGNSGSEISIYTAKNGEELIGIKGFRGWLLDRLEFVFGPKTRTGSNI</sequence>
<dbReference type="InterPro" id="IPR001229">
    <property type="entry name" value="Jacalin-like_lectin_dom"/>
</dbReference>
<proteinExistence type="predicted"/>
<dbReference type="SUPFAM" id="SSF51101">
    <property type="entry name" value="Mannose-binding lectins"/>
    <property type="match status" value="1"/>
</dbReference>
<dbReference type="Gene3D" id="2.100.10.30">
    <property type="entry name" value="Jacalin-like lectin domain"/>
    <property type="match status" value="1"/>
</dbReference>
<evidence type="ECO:0000313" key="3">
    <source>
        <dbReference type="EMBL" id="CAE0456293.1"/>
    </source>
</evidence>
<feature type="domain" description="Jacalin-type lectin" evidence="2">
    <location>
        <begin position="316"/>
        <end position="464"/>
    </location>
</feature>
<dbReference type="EMBL" id="HBIO01001567">
    <property type="protein sequence ID" value="CAE0456293.1"/>
    <property type="molecule type" value="Transcribed_RNA"/>
</dbReference>
<dbReference type="PROSITE" id="PS51752">
    <property type="entry name" value="JACALIN_LECTIN"/>
    <property type="match status" value="1"/>
</dbReference>